<sequence>MSGAERTVFVIGDETHQDIFWEFASRDDALAELSRLAGMPWDESPNVAPCTSWRECGRSYELIEYDPSVGTPWREVSRFPMLNISAREVRWIEK</sequence>
<organism evidence="1 2">
    <name type="scientific">Microbacterium oleivorans</name>
    <dbReference type="NCBI Taxonomy" id="273677"/>
    <lineage>
        <taxon>Bacteria</taxon>
        <taxon>Bacillati</taxon>
        <taxon>Actinomycetota</taxon>
        <taxon>Actinomycetes</taxon>
        <taxon>Micrococcales</taxon>
        <taxon>Microbacteriaceae</taxon>
        <taxon>Microbacterium</taxon>
    </lineage>
</organism>
<proteinExistence type="predicted"/>
<dbReference type="RefSeq" id="WP_064002520.1">
    <property type="nucleotide sequence ID" value="NZ_LSTV01000002.1"/>
</dbReference>
<dbReference type="AlphaFoldDB" id="A0A177KC16"/>
<reference evidence="1 2" key="1">
    <citation type="submission" date="2016-02" db="EMBL/GenBank/DDBJ databases">
        <authorList>
            <person name="Wen L."/>
            <person name="He K."/>
            <person name="Yang H."/>
        </authorList>
    </citation>
    <scope>NUCLEOTIDE SEQUENCE [LARGE SCALE GENOMIC DNA]</scope>
    <source>
        <strain evidence="1 2">CD11_3</strain>
    </source>
</reference>
<evidence type="ECO:0000313" key="2">
    <source>
        <dbReference type="Proteomes" id="UP000076998"/>
    </source>
</evidence>
<accession>A0A177KC16</accession>
<name>A0A177KC16_9MICO</name>
<evidence type="ECO:0000313" key="1">
    <source>
        <dbReference type="EMBL" id="OAH50151.1"/>
    </source>
</evidence>
<dbReference type="Proteomes" id="UP000076998">
    <property type="component" value="Unassembled WGS sequence"/>
</dbReference>
<protein>
    <submittedName>
        <fullName evidence="1">Uncharacterized protein</fullName>
    </submittedName>
</protein>
<dbReference type="EMBL" id="LSTV01000002">
    <property type="protein sequence ID" value="OAH50151.1"/>
    <property type="molecule type" value="Genomic_DNA"/>
</dbReference>
<gene>
    <name evidence="1" type="ORF">AYL44_06700</name>
</gene>
<comment type="caution">
    <text evidence="1">The sequence shown here is derived from an EMBL/GenBank/DDBJ whole genome shotgun (WGS) entry which is preliminary data.</text>
</comment>
<dbReference type="OrthoDB" id="6058678at2"/>